<accession>A0ABD2CER5</accession>
<evidence type="ECO:0000313" key="2">
    <source>
        <dbReference type="Proteomes" id="UP001607303"/>
    </source>
</evidence>
<sequence>LSKKSDCSRHTLLLAEAEADFGQVLKYTAIRSVVLAIYRYYMASTCHIISVYRKYYRPRSHHVEVAAFGDPRANGDSTLKFARPACSNNRRSIKRSPRNQTKSFTVGLLIAPENTTSVPADTGMSVLPILPVFASSNRL</sequence>
<dbReference type="AlphaFoldDB" id="A0ABD2CER5"/>
<dbReference type="Proteomes" id="UP001607303">
    <property type="component" value="Unassembled WGS sequence"/>
</dbReference>
<comment type="caution">
    <text evidence="1">The sequence shown here is derived from an EMBL/GenBank/DDBJ whole genome shotgun (WGS) entry which is preliminary data.</text>
</comment>
<keyword evidence="2" id="KW-1185">Reference proteome</keyword>
<reference evidence="1 2" key="1">
    <citation type="journal article" date="2024" name="Ann. Entomol. Soc. Am.">
        <title>Genomic analyses of the southern and eastern yellowjacket wasps (Hymenoptera: Vespidae) reveal evolutionary signatures of social life.</title>
        <authorList>
            <person name="Catto M.A."/>
            <person name="Caine P.B."/>
            <person name="Orr S.E."/>
            <person name="Hunt B.G."/>
            <person name="Goodisman M.A.D."/>
        </authorList>
    </citation>
    <scope>NUCLEOTIDE SEQUENCE [LARGE SCALE GENOMIC DNA]</scope>
    <source>
        <strain evidence="1">232</strain>
        <tissue evidence="1">Head and thorax</tissue>
    </source>
</reference>
<feature type="non-terminal residue" evidence="1">
    <location>
        <position position="1"/>
    </location>
</feature>
<proteinExistence type="predicted"/>
<gene>
    <name evidence="1" type="ORF">V1477_009047</name>
</gene>
<name>A0ABD2CER5_VESMC</name>
<organism evidence="1 2">
    <name type="scientific">Vespula maculifrons</name>
    <name type="common">Eastern yellow jacket</name>
    <name type="synonym">Wasp</name>
    <dbReference type="NCBI Taxonomy" id="7453"/>
    <lineage>
        <taxon>Eukaryota</taxon>
        <taxon>Metazoa</taxon>
        <taxon>Ecdysozoa</taxon>
        <taxon>Arthropoda</taxon>
        <taxon>Hexapoda</taxon>
        <taxon>Insecta</taxon>
        <taxon>Pterygota</taxon>
        <taxon>Neoptera</taxon>
        <taxon>Endopterygota</taxon>
        <taxon>Hymenoptera</taxon>
        <taxon>Apocrita</taxon>
        <taxon>Aculeata</taxon>
        <taxon>Vespoidea</taxon>
        <taxon>Vespidae</taxon>
        <taxon>Vespinae</taxon>
        <taxon>Vespula</taxon>
    </lineage>
</organism>
<dbReference type="EMBL" id="JAYRBN010000056">
    <property type="protein sequence ID" value="KAL2743558.1"/>
    <property type="molecule type" value="Genomic_DNA"/>
</dbReference>
<protein>
    <submittedName>
        <fullName evidence="1">Uncharacterized protein</fullName>
    </submittedName>
</protein>
<evidence type="ECO:0000313" key="1">
    <source>
        <dbReference type="EMBL" id="KAL2743558.1"/>
    </source>
</evidence>